<organism evidence="1 2">
    <name type="scientific">Desulfurella amilsii</name>
    <dbReference type="NCBI Taxonomy" id="1562698"/>
    <lineage>
        <taxon>Bacteria</taxon>
        <taxon>Pseudomonadati</taxon>
        <taxon>Campylobacterota</taxon>
        <taxon>Desulfurellia</taxon>
        <taxon>Desulfurellales</taxon>
        <taxon>Desulfurellaceae</taxon>
        <taxon>Desulfurella</taxon>
    </lineage>
</organism>
<dbReference type="AlphaFoldDB" id="A0A1X4XZL0"/>
<dbReference type="OrthoDB" id="9807193at2"/>
<evidence type="ECO:0000313" key="2">
    <source>
        <dbReference type="Proteomes" id="UP000194141"/>
    </source>
</evidence>
<dbReference type="EMBL" id="MDSU01000001">
    <property type="protein sequence ID" value="OSS42966.1"/>
    <property type="molecule type" value="Genomic_DNA"/>
</dbReference>
<accession>A0A1X4XZL0</accession>
<gene>
    <name evidence="1" type="ORF">DESAMIL20_74</name>
</gene>
<sequence>MITKTIVKEELRLYSSFPTMSICRDYLAIFYRQGVVDHTNPHGFYGKVQCIKIKLSELERFFDQNNPINIQESQLFESQNELDAIVSKLNDNLYTLGTRIFVRNKINDVFLSVSENCNFKHRQKVSVKDINLAAFYGKALIVNSYYIFSAYGALKGENFTRPLFIATKDFSHFELFSYLDSSKDLMLNETSVAKASDVYIAFSRKDTYPNYALYYSTSKDFINWDKPKKFTDFALAPMAIDVNGIIFVSFRDNEGNTNKISIINVKTHEKKVIDTYKGSLFDGGYTDLAFINGYIYIVYYTNNQAPFIKMTKLKPF</sequence>
<name>A0A1X4XZL0_9BACT</name>
<reference evidence="1 2" key="1">
    <citation type="journal article" date="2017" name="Front. Microbiol.">
        <title>Genome Sequence of Desulfurella amilsii Strain TR1 and Comparative Genomics of Desulfurellaceae Family.</title>
        <authorList>
            <person name="Florentino A.P."/>
            <person name="Stams A.J."/>
            <person name="Sanchez-Andrea I."/>
        </authorList>
    </citation>
    <scope>NUCLEOTIDE SEQUENCE [LARGE SCALE GENOMIC DNA]</scope>
    <source>
        <strain evidence="1 2">TR1</strain>
    </source>
</reference>
<dbReference type="RefSeq" id="WP_086032897.1">
    <property type="nucleotide sequence ID" value="NZ_MDSU01000001.1"/>
</dbReference>
<keyword evidence="2" id="KW-1185">Reference proteome</keyword>
<proteinExistence type="predicted"/>
<dbReference type="Proteomes" id="UP000194141">
    <property type="component" value="Unassembled WGS sequence"/>
</dbReference>
<comment type="caution">
    <text evidence="1">The sequence shown here is derived from an EMBL/GenBank/DDBJ whole genome shotgun (WGS) entry which is preliminary data.</text>
</comment>
<evidence type="ECO:0000313" key="1">
    <source>
        <dbReference type="EMBL" id="OSS42966.1"/>
    </source>
</evidence>
<protein>
    <submittedName>
        <fullName evidence="1">Uncharacterized protein</fullName>
    </submittedName>
</protein>